<proteinExistence type="predicted"/>
<keyword evidence="3" id="KW-1185">Reference proteome</keyword>
<evidence type="ECO:0000313" key="2">
    <source>
        <dbReference type="EMBL" id="GFY41726.1"/>
    </source>
</evidence>
<evidence type="ECO:0000313" key="3">
    <source>
        <dbReference type="Proteomes" id="UP000886998"/>
    </source>
</evidence>
<accession>A0A8X6WXM4</accession>
<dbReference type="EMBL" id="BMAV01002655">
    <property type="protein sequence ID" value="GFY41726.1"/>
    <property type="molecule type" value="Genomic_DNA"/>
</dbReference>
<comment type="caution">
    <text evidence="2">The sequence shown here is derived from an EMBL/GenBank/DDBJ whole genome shotgun (WGS) entry which is preliminary data.</text>
</comment>
<protein>
    <submittedName>
        <fullName evidence="2">Uncharacterized protein</fullName>
    </submittedName>
</protein>
<feature type="region of interest" description="Disordered" evidence="1">
    <location>
        <begin position="22"/>
        <end position="41"/>
    </location>
</feature>
<organism evidence="2 3">
    <name type="scientific">Trichonephila inaurata madagascariensis</name>
    <dbReference type="NCBI Taxonomy" id="2747483"/>
    <lineage>
        <taxon>Eukaryota</taxon>
        <taxon>Metazoa</taxon>
        <taxon>Ecdysozoa</taxon>
        <taxon>Arthropoda</taxon>
        <taxon>Chelicerata</taxon>
        <taxon>Arachnida</taxon>
        <taxon>Araneae</taxon>
        <taxon>Araneomorphae</taxon>
        <taxon>Entelegynae</taxon>
        <taxon>Araneoidea</taxon>
        <taxon>Nephilidae</taxon>
        <taxon>Trichonephila</taxon>
        <taxon>Trichonephila inaurata</taxon>
    </lineage>
</organism>
<gene>
    <name evidence="2" type="ORF">TNIN_210841</name>
</gene>
<sequence>MFIPLMLFPMAGRIVRFFRQARREGSKREKNRGRSSGTRKTPIKTLLMNDHWEWELRKKLIAEENVIILKHLELISLEKKCGEGEFLLCRERPY</sequence>
<dbReference type="Proteomes" id="UP000886998">
    <property type="component" value="Unassembled WGS sequence"/>
</dbReference>
<name>A0A8X6WXM4_9ARAC</name>
<evidence type="ECO:0000256" key="1">
    <source>
        <dbReference type="SAM" id="MobiDB-lite"/>
    </source>
</evidence>
<dbReference type="AlphaFoldDB" id="A0A8X6WXM4"/>
<reference evidence="2" key="1">
    <citation type="submission" date="2020-08" db="EMBL/GenBank/DDBJ databases">
        <title>Multicomponent nature underlies the extraordinary mechanical properties of spider dragline silk.</title>
        <authorList>
            <person name="Kono N."/>
            <person name="Nakamura H."/>
            <person name="Mori M."/>
            <person name="Yoshida Y."/>
            <person name="Ohtoshi R."/>
            <person name="Malay A.D."/>
            <person name="Moran D.A.P."/>
            <person name="Tomita M."/>
            <person name="Numata K."/>
            <person name="Arakawa K."/>
        </authorList>
    </citation>
    <scope>NUCLEOTIDE SEQUENCE</scope>
</reference>